<dbReference type="Gene3D" id="3.40.640.10">
    <property type="entry name" value="Type I PLP-dependent aspartate aminotransferase-like (Major domain)"/>
    <property type="match status" value="1"/>
</dbReference>
<dbReference type="InterPro" id="IPR015422">
    <property type="entry name" value="PyrdxlP-dep_Trfase_small"/>
</dbReference>
<evidence type="ECO:0000256" key="3">
    <source>
        <dbReference type="ARBA" id="ARBA00011738"/>
    </source>
</evidence>
<dbReference type="InterPro" id="IPR004838">
    <property type="entry name" value="NHTrfase_class1_PyrdxlP-BS"/>
</dbReference>
<evidence type="ECO:0000259" key="9">
    <source>
        <dbReference type="Pfam" id="PF00155"/>
    </source>
</evidence>
<evidence type="ECO:0000256" key="8">
    <source>
        <dbReference type="RuleBase" id="RU000481"/>
    </source>
</evidence>
<dbReference type="EC" id="2.6.1.-" evidence="8"/>
<reference evidence="10 11" key="1">
    <citation type="journal article" date="2014" name="FEMS Microbiol. Lett.">
        <title>Draft genome sequences of three Holospora species (Holospora obtusa, Holospora undulata, and Holospora elegans), endonuclear symbiotic bacteria of the ciliate Paramecium caudatum.</title>
        <authorList>
            <person name="Dohra H."/>
            <person name="Tanaka K."/>
            <person name="Suzuki T."/>
            <person name="Fujishima M."/>
            <person name="Suzuki H."/>
        </authorList>
    </citation>
    <scope>NUCLEOTIDE SEQUENCE [LARGE SCALE GENOMIC DNA]</scope>
    <source>
        <strain evidence="10 11">E1</strain>
    </source>
</reference>
<comment type="similarity">
    <text evidence="2 8">Belongs to the class-I pyridoxal-phosphate-dependent aminotransferase family.</text>
</comment>
<evidence type="ECO:0000256" key="4">
    <source>
        <dbReference type="ARBA" id="ARBA00022576"/>
    </source>
</evidence>
<dbReference type="CDD" id="cd00609">
    <property type="entry name" value="AAT_like"/>
    <property type="match status" value="1"/>
</dbReference>
<feature type="domain" description="Aminotransferase class I/classII large" evidence="9">
    <location>
        <begin position="32"/>
        <end position="395"/>
    </location>
</feature>
<evidence type="ECO:0000313" key="10">
    <source>
        <dbReference type="EMBL" id="GAJ45996.1"/>
    </source>
</evidence>
<dbReference type="GO" id="GO:0030170">
    <property type="term" value="F:pyridoxal phosphate binding"/>
    <property type="evidence" value="ECO:0007669"/>
    <property type="project" value="InterPro"/>
</dbReference>
<dbReference type="OrthoDB" id="9763453at2"/>
<accession>A0A023DXB0</accession>
<dbReference type="Pfam" id="PF00155">
    <property type="entry name" value="Aminotran_1_2"/>
    <property type="match status" value="1"/>
</dbReference>
<dbReference type="GO" id="GO:0004069">
    <property type="term" value="F:L-aspartate:2-oxoglutarate aminotransferase activity"/>
    <property type="evidence" value="ECO:0007669"/>
    <property type="project" value="UniProtKB-EC"/>
</dbReference>
<dbReference type="PANTHER" id="PTHR46383">
    <property type="entry name" value="ASPARTATE AMINOTRANSFERASE"/>
    <property type="match status" value="1"/>
</dbReference>
<evidence type="ECO:0000313" key="11">
    <source>
        <dbReference type="Proteomes" id="UP000024842"/>
    </source>
</evidence>
<gene>
    <name evidence="10" type="ORF">HE1_00316</name>
</gene>
<sequence>MIVSGTVSKLAASATLNMSKKAKFLEAQGHRVFNFSVGEPDLFPPDELFSSVLDAIKSKSHLYTPVSGTNTLKKSILQYTEQHQKLSGWDAQNVCVSTGAKQVIYNALMASLESLDEVIIPSPYWVSYPTIVELTKARWVPVLCDEKNGFKLKPEMLRTALTDKTKWLILNSPNNPTGAVYDFETLHQLAIVLKDFPSVFILSDDIYESLSYTKDLCPHLLHVCPELRSRVLVVNGISKSFAATGWRLGWGIGPEVLIQGMEKIQSHSTSGPCCLVQEAVEKSLNSEGIKEYFCKNRKIFSSRRDTLVQALRRLPGGKSVQAPEGAFYVFFSCAELLNHPKIRALGWKTDTELAEGLLNRAYICTVPGTEFGKKEYLRFSYAVSPSLIEEGIEQLERFLSASL</sequence>
<proteinExistence type="inferred from homology"/>
<dbReference type="SUPFAM" id="SSF53383">
    <property type="entry name" value="PLP-dependent transferases"/>
    <property type="match status" value="1"/>
</dbReference>
<comment type="cofactor">
    <cofactor evidence="1 8">
        <name>pyridoxal 5'-phosphate</name>
        <dbReference type="ChEBI" id="CHEBI:597326"/>
    </cofactor>
</comment>
<evidence type="ECO:0000256" key="6">
    <source>
        <dbReference type="ARBA" id="ARBA00022898"/>
    </source>
</evidence>
<dbReference type="STRING" id="1427503.HE1_00316"/>
<evidence type="ECO:0000256" key="1">
    <source>
        <dbReference type="ARBA" id="ARBA00001933"/>
    </source>
</evidence>
<keyword evidence="11" id="KW-1185">Reference proteome</keyword>
<evidence type="ECO:0000256" key="7">
    <source>
        <dbReference type="ARBA" id="ARBA00049185"/>
    </source>
</evidence>
<dbReference type="PROSITE" id="PS00105">
    <property type="entry name" value="AA_TRANSFER_CLASS_1"/>
    <property type="match status" value="1"/>
</dbReference>
<dbReference type="Gene3D" id="3.90.1150.10">
    <property type="entry name" value="Aspartate Aminotransferase, domain 1"/>
    <property type="match status" value="1"/>
</dbReference>
<comment type="caution">
    <text evidence="10">The sequence shown here is derived from an EMBL/GenBank/DDBJ whole genome shotgun (WGS) entry which is preliminary data.</text>
</comment>
<evidence type="ECO:0000256" key="5">
    <source>
        <dbReference type="ARBA" id="ARBA00022679"/>
    </source>
</evidence>
<evidence type="ECO:0000256" key="2">
    <source>
        <dbReference type="ARBA" id="ARBA00007441"/>
    </source>
</evidence>
<comment type="subunit">
    <text evidence="3">Homodimer.</text>
</comment>
<dbReference type="PANTHER" id="PTHR46383:SF1">
    <property type="entry name" value="ASPARTATE AMINOTRANSFERASE"/>
    <property type="match status" value="1"/>
</dbReference>
<protein>
    <recommendedName>
        <fullName evidence="8">Aminotransferase</fullName>
        <ecNumber evidence="8">2.6.1.-</ecNumber>
    </recommendedName>
</protein>
<keyword evidence="4 8" id="KW-0032">Aminotransferase</keyword>
<name>A0A023DXB0_9PROT</name>
<organism evidence="10 11">
    <name type="scientific">Holospora elegans E1</name>
    <dbReference type="NCBI Taxonomy" id="1427503"/>
    <lineage>
        <taxon>Bacteria</taxon>
        <taxon>Pseudomonadati</taxon>
        <taxon>Pseudomonadota</taxon>
        <taxon>Alphaproteobacteria</taxon>
        <taxon>Holosporales</taxon>
        <taxon>Holosporaceae</taxon>
        <taxon>Holospora</taxon>
    </lineage>
</organism>
<dbReference type="FunFam" id="3.40.640.10:FF:000033">
    <property type="entry name" value="Aspartate aminotransferase"/>
    <property type="match status" value="1"/>
</dbReference>
<dbReference type="InterPro" id="IPR050596">
    <property type="entry name" value="AspAT/PAT-like"/>
</dbReference>
<dbReference type="EMBL" id="BAUP01000054">
    <property type="protein sequence ID" value="GAJ45996.1"/>
    <property type="molecule type" value="Genomic_DNA"/>
</dbReference>
<keyword evidence="5 8" id="KW-0808">Transferase</keyword>
<keyword evidence="6" id="KW-0663">Pyridoxal phosphate</keyword>
<comment type="catalytic activity">
    <reaction evidence="7">
        <text>L-aspartate + 2-oxoglutarate = oxaloacetate + L-glutamate</text>
        <dbReference type="Rhea" id="RHEA:21824"/>
        <dbReference type="ChEBI" id="CHEBI:16452"/>
        <dbReference type="ChEBI" id="CHEBI:16810"/>
        <dbReference type="ChEBI" id="CHEBI:29985"/>
        <dbReference type="ChEBI" id="CHEBI:29991"/>
        <dbReference type="EC" id="2.6.1.1"/>
    </reaction>
</comment>
<dbReference type="InterPro" id="IPR004839">
    <property type="entry name" value="Aminotransferase_I/II_large"/>
</dbReference>
<dbReference type="InterPro" id="IPR015421">
    <property type="entry name" value="PyrdxlP-dep_Trfase_major"/>
</dbReference>
<dbReference type="GO" id="GO:0006520">
    <property type="term" value="P:amino acid metabolic process"/>
    <property type="evidence" value="ECO:0007669"/>
    <property type="project" value="InterPro"/>
</dbReference>
<dbReference type="RefSeq" id="WP_035544033.1">
    <property type="nucleotide sequence ID" value="NZ_BAUP01000054.1"/>
</dbReference>
<dbReference type="InterPro" id="IPR015424">
    <property type="entry name" value="PyrdxlP-dep_Trfase"/>
</dbReference>
<dbReference type="AlphaFoldDB" id="A0A023DXB0"/>
<dbReference type="Proteomes" id="UP000024842">
    <property type="component" value="Unassembled WGS sequence"/>
</dbReference>